<evidence type="ECO:0000313" key="1">
    <source>
        <dbReference type="EMBL" id="AMB93985.1"/>
    </source>
</evidence>
<evidence type="ECO:0000313" key="3">
    <source>
        <dbReference type="Proteomes" id="UP000069912"/>
    </source>
</evidence>
<organism evidence="1 3">
    <name type="scientific">Aerococcus sanguinicola</name>
    <dbReference type="NCBI Taxonomy" id="119206"/>
    <lineage>
        <taxon>Bacteria</taxon>
        <taxon>Bacillati</taxon>
        <taxon>Bacillota</taxon>
        <taxon>Bacilli</taxon>
        <taxon>Lactobacillales</taxon>
        <taxon>Aerococcaceae</taxon>
        <taxon>Aerococcus</taxon>
    </lineage>
</organism>
<dbReference type="AlphaFoldDB" id="A0A120I969"/>
<reference evidence="3" key="2">
    <citation type="submission" date="2016-01" db="EMBL/GenBank/DDBJ databases">
        <title>Six Aerococcus type strain genome sequencing and assembly using PacBio and Illumina Hiseq.</title>
        <authorList>
            <person name="Carkaci D."/>
            <person name="Dargis R."/>
            <person name="Nielsen X.C."/>
            <person name="Skovgaard O."/>
            <person name="Fuursted K."/>
            <person name="Christensen J.J."/>
        </authorList>
    </citation>
    <scope>NUCLEOTIDE SEQUENCE [LARGE SCALE GENOMIC DNA]</scope>
    <source>
        <strain evidence="3">CCUG43001</strain>
    </source>
</reference>
<keyword evidence="3" id="KW-1185">Reference proteome</keyword>
<dbReference type="RefSeq" id="WP_067973574.1">
    <property type="nucleotide sequence ID" value="NZ_CAJHKM010000005.1"/>
</dbReference>
<dbReference type="Proteomes" id="UP000234239">
    <property type="component" value="Unassembled WGS sequence"/>
</dbReference>
<reference evidence="2 4" key="3">
    <citation type="submission" date="2017-12" db="EMBL/GenBank/DDBJ databases">
        <title>Phylogenetic diversity of female urinary microbiome.</title>
        <authorList>
            <person name="Thomas-White K."/>
            <person name="Wolfe A.J."/>
        </authorList>
    </citation>
    <scope>NUCLEOTIDE SEQUENCE [LARGE SCALE GENOMIC DNA]</scope>
    <source>
        <strain evidence="2 4">UMB0139</strain>
    </source>
</reference>
<proteinExistence type="predicted"/>
<sequence>MLNAQEYRKAKLIAAEMMDYFFNYRVKDLKLAVSFEADRLVIDLIGSMAEEPADIEEVMDQLQKPRQYEVEEYYEDLLGIREDLLNTEIIAAMIDEATYSFVDGKVQLELIRYIA</sequence>
<name>A0A120I969_9LACT</name>
<dbReference type="OrthoDB" id="2136521at2"/>
<accession>A0A120I969</accession>
<gene>
    <name evidence="1" type="ORF">AWM72_04020</name>
    <name evidence="2" type="ORF">CYJ28_09015</name>
</gene>
<dbReference type="GeneID" id="92903238"/>
<dbReference type="Proteomes" id="UP000069912">
    <property type="component" value="Chromosome"/>
</dbReference>
<evidence type="ECO:0000313" key="4">
    <source>
        <dbReference type="Proteomes" id="UP000234239"/>
    </source>
</evidence>
<reference evidence="1 3" key="1">
    <citation type="journal article" date="2016" name="Genome Announc.">
        <title>Complete Genome Sequences of Aerococcus christensenii CCUG 28831T, Aerococcus sanguinicola CCUG 43001T, Aerococcus urinae CCUG 36881T, Aerococcus urinaeequi CCUG 28094T, Aerococcus urinaehominis CCUG 42038 BT, and Aerococcus viridans CCUG 4311T.</title>
        <authorList>
            <person name="Carkaci D."/>
            <person name="Dargis R."/>
            <person name="Nielsen X.C."/>
            <person name="Skovgaard O."/>
            <person name="Fuursted K."/>
            <person name="Christensen J.J."/>
        </authorList>
    </citation>
    <scope>NUCLEOTIDE SEQUENCE [LARGE SCALE GENOMIC DNA]</scope>
    <source>
        <strain evidence="1 3">CCUG43001</strain>
    </source>
</reference>
<protein>
    <submittedName>
        <fullName evidence="1">Uncharacterized protein</fullName>
    </submittedName>
</protein>
<dbReference type="EMBL" id="PKGY01000006">
    <property type="protein sequence ID" value="PKZ20752.1"/>
    <property type="molecule type" value="Genomic_DNA"/>
</dbReference>
<dbReference type="EMBL" id="CP014160">
    <property type="protein sequence ID" value="AMB93985.1"/>
    <property type="molecule type" value="Genomic_DNA"/>
</dbReference>
<evidence type="ECO:0000313" key="2">
    <source>
        <dbReference type="EMBL" id="PKZ20752.1"/>
    </source>
</evidence>
<dbReference type="KEGG" id="asan:AWM72_04020"/>